<dbReference type="AlphaFoldDB" id="A0AAE1BD26"/>
<protein>
    <submittedName>
        <fullName evidence="2">Uncharacterized protein</fullName>
    </submittedName>
</protein>
<feature type="compositionally biased region" description="Basic and acidic residues" evidence="1">
    <location>
        <begin position="92"/>
        <end position="120"/>
    </location>
</feature>
<evidence type="ECO:0000313" key="2">
    <source>
        <dbReference type="EMBL" id="KAK3803870.1"/>
    </source>
</evidence>
<feature type="region of interest" description="Disordered" evidence="1">
    <location>
        <begin position="1"/>
        <end position="24"/>
    </location>
</feature>
<proteinExistence type="predicted"/>
<evidence type="ECO:0000313" key="3">
    <source>
        <dbReference type="Proteomes" id="UP001283361"/>
    </source>
</evidence>
<keyword evidence="3" id="KW-1185">Reference proteome</keyword>
<dbReference type="EMBL" id="JAWDGP010000082">
    <property type="protein sequence ID" value="KAK3803870.1"/>
    <property type="molecule type" value="Genomic_DNA"/>
</dbReference>
<organism evidence="2 3">
    <name type="scientific">Elysia crispata</name>
    <name type="common">lettuce slug</name>
    <dbReference type="NCBI Taxonomy" id="231223"/>
    <lineage>
        <taxon>Eukaryota</taxon>
        <taxon>Metazoa</taxon>
        <taxon>Spiralia</taxon>
        <taxon>Lophotrochozoa</taxon>
        <taxon>Mollusca</taxon>
        <taxon>Gastropoda</taxon>
        <taxon>Heterobranchia</taxon>
        <taxon>Euthyneura</taxon>
        <taxon>Panpulmonata</taxon>
        <taxon>Sacoglossa</taxon>
        <taxon>Placobranchoidea</taxon>
        <taxon>Plakobranchidae</taxon>
        <taxon>Elysia</taxon>
    </lineage>
</organism>
<accession>A0AAE1BD26</accession>
<gene>
    <name evidence="2" type="ORF">RRG08_029462</name>
</gene>
<feature type="compositionally biased region" description="Basic and acidic residues" evidence="1">
    <location>
        <begin position="65"/>
        <end position="84"/>
    </location>
</feature>
<feature type="region of interest" description="Disordered" evidence="1">
    <location>
        <begin position="53"/>
        <end position="146"/>
    </location>
</feature>
<sequence>MKDPEEYLSAKGHQAIRKAADSSALRATVDTTHLDIRPLHSTLATKTLSDITGRKGFTQCPPTTTRHDSLVTERTDTPPRRSIERTYTPPRRSIERTDTPPRRSIERTDTPPLRSIERTKTSLSSPAKPEIIDDPVPTTRARAPET</sequence>
<dbReference type="Proteomes" id="UP001283361">
    <property type="component" value="Unassembled WGS sequence"/>
</dbReference>
<evidence type="ECO:0000256" key="1">
    <source>
        <dbReference type="SAM" id="MobiDB-lite"/>
    </source>
</evidence>
<reference evidence="2" key="1">
    <citation type="journal article" date="2023" name="G3 (Bethesda)">
        <title>A reference genome for the long-term kleptoplast-retaining sea slug Elysia crispata morphotype clarki.</title>
        <authorList>
            <person name="Eastman K.E."/>
            <person name="Pendleton A.L."/>
            <person name="Shaikh M.A."/>
            <person name="Suttiyut T."/>
            <person name="Ogas R."/>
            <person name="Tomko P."/>
            <person name="Gavelis G."/>
            <person name="Widhalm J.R."/>
            <person name="Wisecaver J.H."/>
        </authorList>
    </citation>
    <scope>NUCLEOTIDE SEQUENCE</scope>
    <source>
        <strain evidence="2">ECLA1</strain>
    </source>
</reference>
<name>A0AAE1BD26_9GAST</name>
<comment type="caution">
    <text evidence="2">The sequence shown here is derived from an EMBL/GenBank/DDBJ whole genome shotgun (WGS) entry which is preliminary data.</text>
</comment>